<dbReference type="Proteomes" id="UP001162992">
    <property type="component" value="Chromosome 4"/>
</dbReference>
<reference evidence="2" key="1">
    <citation type="journal article" date="2024" name="Proc. Natl. Acad. Sci. U.S.A.">
        <title>Extraordinary preservation of gene collinearity over three hundred million years revealed in homosporous lycophytes.</title>
        <authorList>
            <person name="Li C."/>
            <person name="Wickell D."/>
            <person name="Kuo L.Y."/>
            <person name="Chen X."/>
            <person name="Nie B."/>
            <person name="Liao X."/>
            <person name="Peng D."/>
            <person name="Ji J."/>
            <person name="Jenkins J."/>
            <person name="Williams M."/>
            <person name="Shu S."/>
            <person name="Plott C."/>
            <person name="Barry K."/>
            <person name="Rajasekar S."/>
            <person name="Grimwood J."/>
            <person name="Han X."/>
            <person name="Sun S."/>
            <person name="Hou Z."/>
            <person name="He W."/>
            <person name="Dai G."/>
            <person name="Sun C."/>
            <person name="Schmutz J."/>
            <person name="Leebens-Mack J.H."/>
            <person name="Li F.W."/>
            <person name="Wang L."/>
        </authorList>
    </citation>
    <scope>NUCLEOTIDE SEQUENCE [LARGE SCALE GENOMIC DNA]</scope>
    <source>
        <strain evidence="2">cv. PW_Plant_1</strain>
    </source>
</reference>
<evidence type="ECO:0000313" key="1">
    <source>
        <dbReference type="EMBL" id="KAJ7560415.1"/>
    </source>
</evidence>
<name>A0ACC2E1N7_DIPCM</name>
<keyword evidence="2" id="KW-1185">Reference proteome</keyword>
<sequence length="177" mass="18069">MASLAATSVSVPSFCGLRAEAVRATPAAAAGRANVQLARSAPAIAPAAVCRASLDLLPKVGKALLAASAGVVLLVSSANAATVKMGDDDGSLKFVPESLSVAAGETITFKNNKGFPHNIVFDEDEVPAGVKAEAISHEDYLNGDGEEFSVTLIEKGTYQYHCDPHLGGGMKGEITVS</sequence>
<proteinExistence type="predicted"/>
<comment type="caution">
    <text evidence="1">The sequence shown here is derived from an EMBL/GenBank/DDBJ whole genome shotgun (WGS) entry which is preliminary data.</text>
</comment>
<accession>A0ACC2E1N7</accession>
<dbReference type="EMBL" id="CM055095">
    <property type="protein sequence ID" value="KAJ7560415.1"/>
    <property type="molecule type" value="Genomic_DNA"/>
</dbReference>
<evidence type="ECO:0000313" key="2">
    <source>
        <dbReference type="Proteomes" id="UP001162992"/>
    </source>
</evidence>
<organism evidence="1 2">
    <name type="scientific">Diphasiastrum complanatum</name>
    <name type="common">Issler's clubmoss</name>
    <name type="synonym">Lycopodium complanatum</name>
    <dbReference type="NCBI Taxonomy" id="34168"/>
    <lineage>
        <taxon>Eukaryota</taxon>
        <taxon>Viridiplantae</taxon>
        <taxon>Streptophyta</taxon>
        <taxon>Embryophyta</taxon>
        <taxon>Tracheophyta</taxon>
        <taxon>Lycopodiopsida</taxon>
        <taxon>Lycopodiales</taxon>
        <taxon>Lycopodiaceae</taxon>
        <taxon>Lycopodioideae</taxon>
        <taxon>Diphasiastrum</taxon>
    </lineage>
</organism>
<gene>
    <name evidence="1" type="ORF">O6H91_04G128600</name>
</gene>
<protein>
    <submittedName>
        <fullName evidence="1">Uncharacterized protein</fullName>
    </submittedName>
</protein>